<keyword evidence="1 6" id="KW-0489">Methyltransferase</keyword>
<dbReference type="AlphaFoldDB" id="A0A010ZMH2"/>
<name>A0A010ZMH2_9ACTN</name>
<dbReference type="PATRIC" id="fig|927661.3.peg.902"/>
<evidence type="ECO:0000256" key="2">
    <source>
        <dbReference type="ARBA" id="ARBA00022679"/>
    </source>
</evidence>
<evidence type="ECO:0000256" key="4">
    <source>
        <dbReference type="SAM" id="MobiDB-lite"/>
    </source>
</evidence>
<organism evidence="6 7">
    <name type="scientific">Cryptosporangium arvum DSM 44712</name>
    <dbReference type="NCBI Taxonomy" id="927661"/>
    <lineage>
        <taxon>Bacteria</taxon>
        <taxon>Bacillati</taxon>
        <taxon>Actinomycetota</taxon>
        <taxon>Actinomycetes</taxon>
        <taxon>Cryptosporangiales</taxon>
        <taxon>Cryptosporangiaceae</taxon>
        <taxon>Cryptosporangium</taxon>
    </lineage>
</organism>
<dbReference type="PANTHER" id="PTHR14911:SF13">
    <property type="entry name" value="TRNA (GUANINE(6)-N2)-METHYLTRANSFERASE THUMP3"/>
    <property type="match status" value="1"/>
</dbReference>
<keyword evidence="7" id="KW-1185">Reference proteome</keyword>
<evidence type="ECO:0000256" key="1">
    <source>
        <dbReference type="ARBA" id="ARBA00022603"/>
    </source>
</evidence>
<dbReference type="Gene3D" id="3.40.50.150">
    <property type="entry name" value="Vaccinia Virus protein VP39"/>
    <property type="match status" value="2"/>
</dbReference>
<feature type="compositionally biased region" description="Polar residues" evidence="4">
    <location>
        <begin position="159"/>
        <end position="171"/>
    </location>
</feature>
<dbReference type="GO" id="GO:0030488">
    <property type="term" value="P:tRNA methylation"/>
    <property type="evidence" value="ECO:0007669"/>
    <property type="project" value="TreeGrafter"/>
</dbReference>
<evidence type="ECO:0000259" key="5">
    <source>
        <dbReference type="Pfam" id="PF01555"/>
    </source>
</evidence>
<feature type="domain" description="DNA methylase N-4/N-6" evidence="5">
    <location>
        <begin position="7"/>
        <end position="88"/>
    </location>
</feature>
<dbReference type="GO" id="GO:0003677">
    <property type="term" value="F:DNA binding"/>
    <property type="evidence" value="ECO:0007669"/>
    <property type="project" value="InterPro"/>
</dbReference>
<proteinExistence type="inferred from homology"/>
<dbReference type="SUPFAM" id="SSF53335">
    <property type="entry name" value="S-adenosyl-L-methionine-dependent methyltransferases"/>
    <property type="match status" value="1"/>
</dbReference>
<comment type="caution">
    <text evidence="6">The sequence shown here is derived from an EMBL/GenBank/DDBJ whole genome shotgun (WGS) entry which is preliminary data.</text>
</comment>
<feature type="compositionally biased region" description="Basic residues" evidence="4">
    <location>
        <begin position="141"/>
        <end position="153"/>
    </location>
</feature>
<gene>
    <name evidence="6" type="ORF">CryarDRAFT_0914</name>
</gene>
<dbReference type="InterPro" id="IPR002941">
    <property type="entry name" value="DNA_methylase_N4/N6"/>
</dbReference>
<dbReference type="InterPro" id="IPR029063">
    <property type="entry name" value="SAM-dependent_MTases_sf"/>
</dbReference>
<dbReference type="Proteomes" id="UP000021053">
    <property type="component" value="Unassembled WGS sequence"/>
</dbReference>
<comment type="similarity">
    <text evidence="3">Belongs to the N(4)/N(6)-methyltransferase family.</text>
</comment>
<dbReference type="EMBL" id="JFBT01000001">
    <property type="protein sequence ID" value="EXG79864.1"/>
    <property type="molecule type" value="Genomic_DNA"/>
</dbReference>
<dbReference type="RefSeq" id="WP_084700059.1">
    <property type="nucleotide sequence ID" value="NZ_KK073874.1"/>
</dbReference>
<dbReference type="InterPro" id="IPR001091">
    <property type="entry name" value="RM_Methyltransferase"/>
</dbReference>
<dbReference type="HOGENOM" id="CLU_058045_0_0_11"/>
<feature type="region of interest" description="Disordered" evidence="4">
    <location>
        <begin position="1"/>
        <end position="20"/>
    </location>
</feature>
<dbReference type="EC" id="2.1.1.-" evidence="3"/>
<protein>
    <recommendedName>
        <fullName evidence="3">Methyltransferase</fullName>
        <ecNumber evidence="3">2.1.1.-</ecNumber>
    </recommendedName>
</protein>
<keyword evidence="2" id="KW-0808">Transferase</keyword>
<feature type="region of interest" description="Disordered" evidence="4">
    <location>
        <begin position="135"/>
        <end position="172"/>
    </location>
</feature>
<sequence>MAERLPSVWLTGQQQSRAQRRGRYLPESMAHPGKMLPAIAARAIATYTEPGDLVCDPMCGIGTTLVEAAHLGRYGVGVEFEQRWAELAAANLALASAQGAPGSGQVWCADARDLPAPLPDSHLGQVSLVLTSPPYGPSTHGHARSPGPRRGKVGKINNRYATTPGQRSNLADRTPDELAEGFTRILTGARALLRPGGHAVITARPYRHAGELVDIPGMVITAGQQAGLELVDRCVALIAGLRDGVLITRGSFFQLHNIRQAHAAGDLHWLIGHEDAIVLRNSRVDINAPALTSTVAAPLPGLEVRRAA</sequence>
<evidence type="ECO:0000313" key="7">
    <source>
        <dbReference type="Proteomes" id="UP000021053"/>
    </source>
</evidence>
<dbReference type="GO" id="GO:0016423">
    <property type="term" value="F:tRNA (guanine) methyltransferase activity"/>
    <property type="evidence" value="ECO:0007669"/>
    <property type="project" value="TreeGrafter"/>
</dbReference>
<evidence type="ECO:0000313" key="6">
    <source>
        <dbReference type="EMBL" id="EXG79864.1"/>
    </source>
</evidence>
<evidence type="ECO:0000256" key="3">
    <source>
        <dbReference type="RuleBase" id="RU362026"/>
    </source>
</evidence>
<accession>A0A010ZMH2</accession>
<dbReference type="OrthoDB" id="1637728at2"/>
<dbReference type="PANTHER" id="PTHR14911">
    <property type="entry name" value="THUMP DOMAIN-CONTAINING"/>
    <property type="match status" value="1"/>
</dbReference>
<reference evidence="6 7" key="1">
    <citation type="submission" date="2013-07" db="EMBL/GenBank/DDBJ databases">
        <authorList>
            <consortium name="DOE Joint Genome Institute"/>
            <person name="Eisen J."/>
            <person name="Huntemann M."/>
            <person name="Han J."/>
            <person name="Chen A."/>
            <person name="Kyrpides N."/>
            <person name="Mavromatis K."/>
            <person name="Markowitz V."/>
            <person name="Palaniappan K."/>
            <person name="Ivanova N."/>
            <person name="Schaumberg A."/>
            <person name="Pati A."/>
            <person name="Liolios K."/>
            <person name="Nordberg H.P."/>
            <person name="Cantor M.N."/>
            <person name="Hua S.X."/>
            <person name="Woyke T."/>
        </authorList>
    </citation>
    <scope>NUCLEOTIDE SEQUENCE [LARGE SCALE GENOMIC DNA]</scope>
    <source>
        <strain evidence="6 7">DSM 44712</strain>
    </source>
</reference>
<dbReference type="PRINTS" id="PR00508">
    <property type="entry name" value="S21N4MTFRASE"/>
</dbReference>
<dbReference type="Pfam" id="PF01555">
    <property type="entry name" value="N6_N4_Mtase"/>
    <property type="match status" value="1"/>
</dbReference>
<dbReference type="GO" id="GO:0008170">
    <property type="term" value="F:N-methyltransferase activity"/>
    <property type="evidence" value="ECO:0007669"/>
    <property type="project" value="InterPro"/>
</dbReference>